<proteinExistence type="predicted"/>
<reference evidence="1 2" key="1">
    <citation type="submission" date="2014-06" db="EMBL/GenBank/DDBJ databases">
        <title>Evolutionary Origins and Diversification of the Mycorrhizal Mutualists.</title>
        <authorList>
            <consortium name="DOE Joint Genome Institute"/>
            <consortium name="Mycorrhizal Genomics Consortium"/>
            <person name="Kohler A."/>
            <person name="Kuo A."/>
            <person name="Nagy L.G."/>
            <person name="Floudas D."/>
            <person name="Copeland A."/>
            <person name="Barry K.W."/>
            <person name="Cichocki N."/>
            <person name="Veneault-Fourrey C."/>
            <person name="LaButti K."/>
            <person name="Lindquist E.A."/>
            <person name="Lipzen A."/>
            <person name="Lundell T."/>
            <person name="Morin E."/>
            <person name="Murat C."/>
            <person name="Riley R."/>
            <person name="Ohm R."/>
            <person name="Sun H."/>
            <person name="Tunlid A."/>
            <person name="Henrissat B."/>
            <person name="Grigoriev I.V."/>
            <person name="Hibbett D.S."/>
            <person name="Martin F."/>
        </authorList>
    </citation>
    <scope>NUCLEOTIDE SEQUENCE [LARGE SCALE GENOMIC DNA]</scope>
    <source>
        <strain evidence="1 2">SS14</strain>
    </source>
</reference>
<sequence>MTVFQTRDVTAIDETFPTEVMQLIFTFAISRISTDAFQHVQKRSNGLLPGEPYPDETRQAILNTSKRWRVTLNATPKAWSTIVPIPSYRHARRYFERCLYNSASEFLEVYFPPGVHLVRGWFDTQLLISFLRPHASRFSCFYAHFNAFQEEILLLQSLFPQKNTKHPHLRELGLSSDDRKMVMTATQVNFPSLTHLALSDDLIEVFRRLDIDSLRNLTSLRLSFAWKNTDLEDLRLLGCCSRLESLEIEVQTLVDFSQIQIKFASLKCLRMTVPDAQVASMLFSSLKMAQLTHLLVSFTSKFERYTSLSEILGTSLDHITHLSIHNTSLHNFDLTFLPNLTALRLFQCRLGPSSLSRTIDFKPNLIRKIRLHACQIFVEDLVELIVLRQCLALVTRVTITEQQAIEVPGKEVWDMMCSVKIEFV</sequence>
<keyword evidence="2" id="KW-1185">Reference proteome</keyword>
<evidence type="ECO:0000313" key="2">
    <source>
        <dbReference type="Proteomes" id="UP000054279"/>
    </source>
</evidence>
<dbReference type="Gene3D" id="3.80.10.10">
    <property type="entry name" value="Ribonuclease Inhibitor"/>
    <property type="match status" value="1"/>
</dbReference>
<gene>
    <name evidence="1" type="ORF">M422DRAFT_46000</name>
</gene>
<accession>A0A0C9VUZ7</accession>
<protein>
    <recommendedName>
        <fullName evidence="3">F-box domain-containing protein</fullName>
    </recommendedName>
</protein>
<dbReference type="EMBL" id="KN837105">
    <property type="protein sequence ID" value="KIJ46854.1"/>
    <property type="molecule type" value="Genomic_DNA"/>
</dbReference>
<dbReference type="InterPro" id="IPR032675">
    <property type="entry name" value="LRR_dom_sf"/>
</dbReference>
<dbReference type="Proteomes" id="UP000054279">
    <property type="component" value="Unassembled WGS sequence"/>
</dbReference>
<dbReference type="SUPFAM" id="SSF52047">
    <property type="entry name" value="RNI-like"/>
    <property type="match status" value="1"/>
</dbReference>
<dbReference type="HOGENOM" id="CLU_647533_0_0_1"/>
<organism evidence="1 2">
    <name type="scientific">Sphaerobolus stellatus (strain SS14)</name>
    <dbReference type="NCBI Taxonomy" id="990650"/>
    <lineage>
        <taxon>Eukaryota</taxon>
        <taxon>Fungi</taxon>
        <taxon>Dikarya</taxon>
        <taxon>Basidiomycota</taxon>
        <taxon>Agaricomycotina</taxon>
        <taxon>Agaricomycetes</taxon>
        <taxon>Phallomycetidae</taxon>
        <taxon>Geastrales</taxon>
        <taxon>Sphaerobolaceae</taxon>
        <taxon>Sphaerobolus</taxon>
    </lineage>
</organism>
<dbReference type="AlphaFoldDB" id="A0A0C9VUZ7"/>
<evidence type="ECO:0008006" key="3">
    <source>
        <dbReference type="Google" id="ProtNLM"/>
    </source>
</evidence>
<evidence type="ECO:0000313" key="1">
    <source>
        <dbReference type="EMBL" id="KIJ46854.1"/>
    </source>
</evidence>
<name>A0A0C9VUZ7_SPHS4</name>